<dbReference type="Gene3D" id="1.10.357.10">
    <property type="entry name" value="Tetracycline Repressor, domain 2"/>
    <property type="match status" value="1"/>
</dbReference>
<keyword evidence="5" id="KW-1185">Reference proteome</keyword>
<evidence type="ECO:0000256" key="1">
    <source>
        <dbReference type="ARBA" id="ARBA00023125"/>
    </source>
</evidence>
<dbReference type="OrthoDB" id="9780939at2"/>
<dbReference type="Proteomes" id="UP000051686">
    <property type="component" value="Unassembled WGS sequence"/>
</dbReference>
<dbReference type="PATRIC" id="fig|1423777.3.peg.1646"/>
<dbReference type="InterPro" id="IPR001647">
    <property type="entry name" value="HTH_TetR"/>
</dbReference>
<dbReference type="SUPFAM" id="SSF46689">
    <property type="entry name" value="Homeodomain-like"/>
    <property type="match status" value="1"/>
</dbReference>
<dbReference type="EMBL" id="AZEH01000039">
    <property type="protein sequence ID" value="KRL04465.1"/>
    <property type="molecule type" value="Genomic_DNA"/>
</dbReference>
<evidence type="ECO:0000256" key="2">
    <source>
        <dbReference type="PROSITE-ProRule" id="PRU00335"/>
    </source>
</evidence>
<accession>A0A0R1M959</accession>
<protein>
    <submittedName>
        <fullName evidence="4">Putative transcription regulator (Putative)</fullName>
    </submittedName>
</protein>
<dbReference type="PANTHER" id="PTHR30328">
    <property type="entry name" value="TRANSCRIPTIONAL REPRESSOR"/>
    <property type="match status" value="1"/>
</dbReference>
<keyword evidence="1 2" id="KW-0238">DNA-binding</keyword>
<dbReference type="GO" id="GO:0006355">
    <property type="term" value="P:regulation of DNA-templated transcription"/>
    <property type="evidence" value="ECO:0007669"/>
    <property type="project" value="UniProtKB-ARBA"/>
</dbReference>
<dbReference type="PRINTS" id="PR00455">
    <property type="entry name" value="HTHTETR"/>
</dbReference>
<name>A0A0R1M959_9LACO</name>
<dbReference type="SUPFAM" id="SSF48498">
    <property type="entry name" value="Tetracyclin repressor-like, C-terminal domain"/>
    <property type="match status" value="1"/>
</dbReference>
<dbReference type="InterPro" id="IPR009057">
    <property type="entry name" value="Homeodomain-like_sf"/>
</dbReference>
<reference evidence="4 5" key="1">
    <citation type="journal article" date="2015" name="Genome Announc.">
        <title>Expanding the biotechnology potential of lactobacilli through comparative genomics of 213 strains and associated genera.</title>
        <authorList>
            <person name="Sun Z."/>
            <person name="Harris H.M."/>
            <person name="McCann A."/>
            <person name="Guo C."/>
            <person name="Argimon S."/>
            <person name="Zhang W."/>
            <person name="Yang X."/>
            <person name="Jeffery I.B."/>
            <person name="Cooney J.C."/>
            <person name="Kagawa T.F."/>
            <person name="Liu W."/>
            <person name="Song Y."/>
            <person name="Salvetti E."/>
            <person name="Wrobel A."/>
            <person name="Rasinkangas P."/>
            <person name="Parkhill J."/>
            <person name="Rea M.C."/>
            <person name="O'Sullivan O."/>
            <person name="Ritari J."/>
            <person name="Douillard F.P."/>
            <person name="Paul Ross R."/>
            <person name="Yang R."/>
            <person name="Briner A.E."/>
            <person name="Felis G.E."/>
            <person name="de Vos W.M."/>
            <person name="Barrangou R."/>
            <person name="Klaenhammer T.R."/>
            <person name="Caufield P.W."/>
            <person name="Cui Y."/>
            <person name="Zhang H."/>
            <person name="O'Toole P.W."/>
        </authorList>
    </citation>
    <scope>NUCLEOTIDE SEQUENCE [LARGE SCALE GENOMIC DNA]</scope>
    <source>
        <strain evidence="4 5">DSM 19972</strain>
    </source>
</reference>
<feature type="domain" description="HTH tetR-type" evidence="3">
    <location>
        <begin position="11"/>
        <end position="71"/>
    </location>
</feature>
<dbReference type="PANTHER" id="PTHR30328:SF54">
    <property type="entry name" value="HTH-TYPE TRANSCRIPTIONAL REPRESSOR SCO4008"/>
    <property type="match status" value="1"/>
</dbReference>
<dbReference type="InterPro" id="IPR036271">
    <property type="entry name" value="Tet_transcr_reg_TetR-rel_C_sf"/>
</dbReference>
<organism evidence="4 5">
    <name type="scientific">Liquorilactobacillus oeni DSM 19972</name>
    <dbReference type="NCBI Taxonomy" id="1423777"/>
    <lineage>
        <taxon>Bacteria</taxon>
        <taxon>Bacillati</taxon>
        <taxon>Bacillota</taxon>
        <taxon>Bacilli</taxon>
        <taxon>Lactobacillales</taxon>
        <taxon>Lactobacillaceae</taxon>
        <taxon>Liquorilactobacillus</taxon>
    </lineage>
</organism>
<proteinExistence type="predicted"/>
<dbReference type="Gene3D" id="1.10.10.60">
    <property type="entry name" value="Homeodomain-like"/>
    <property type="match status" value="1"/>
</dbReference>
<evidence type="ECO:0000313" key="4">
    <source>
        <dbReference type="EMBL" id="KRL04465.1"/>
    </source>
</evidence>
<dbReference type="PROSITE" id="PS50977">
    <property type="entry name" value="HTH_TETR_2"/>
    <property type="match status" value="1"/>
</dbReference>
<dbReference type="STRING" id="1423777.FD46_GL001595"/>
<dbReference type="InterPro" id="IPR050109">
    <property type="entry name" value="HTH-type_TetR-like_transc_reg"/>
</dbReference>
<comment type="caution">
    <text evidence="4">The sequence shown here is derived from an EMBL/GenBank/DDBJ whole genome shotgun (WGS) entry which is preliminary data.</text>
</comment>
<dbReference type="RefSeq" id="WP_057896430.1">
    <property type="nucleotide sequence ID" value="NZ_AZEH01000039.1"/>
</dbReference>
<feature type="DNA-binding region" description="H-T-H motif" evidence="2">
    <location>
        <begin position="34"/>
        <end position="53"/>
    </location>
</feature>
<dbReference type="Pfam" id="PF00440">
    <property type="entry name" value="TetR_N"/>
    <property type="match status" value="1"/>
</dbReference>
<dbReference type="AlphaFoldDB" id="A0A0R1M959"/>
<evidence type="ECO:0000259" key="3">
    <source>
        <dbReference type="PROSITE" id="PS50977"/>
    </source>
</evidence>
<gene>
    <name evidence="4" type="ORF">FD46_GL001595</name>
</gene>
<evidence type="ECO:0000313" key="5">
    <source>
        <dbReference type="Proteomes" id="UP000051686"/>
    </source>
</evidence>
<sequence length="215" mass="24922">MASSKKSPKDPQKIKRIMKSSLYIFARNGYQGTKTDQVSQMAKVSKGTLFHYYKSKANLYLETLRYALKQIEKAADYSVWTDSKDLVEMIVRGTQYKIELQLKYPVEFRLLIRAYAPNNSLPLKLQKEIQKMYVQSNQKTLGVLITPILKRMPLRKDFPLPMIEKAIAAIEEAVQHEARDFIKEHPEAVISDFEEIIAQAKIYMDILQRGFIADK</sequence>
<dbReference type="GO" id="GO:0003677">
    <property type="term" value="F:DNA binding"/>
    <property type="evidence" value="ECO:0007669"/>
    <property type="project" value="UniProtKB-UniRule"/>
</dbReference>